<name>A0ABQ0L6B8_MYCCL</name>
<proteinExistence type="predicted"/>
<dbReference type="Proteomes" id="UP000815677">
    <property type="component" value="Unassembled WGS sequence"/>
</dbReference>
<protein>
    <submittedName>
        <fullName evidence="1">Uncharacterized protein</fullName>
    </submittedName>
</protein>
<organism evidence="1 2">
    <name type="scientific">Mycena chlorophos</name>
    <name type="common">Agaric fungus</name>
    <name type="synonym">Agaricus chlorophos</name>
    <dbReference type="NCBI Taxonomy" id="658473"/>
    <lineage>
        <taxon>Eukaryota</taxon>
        <taxon>Fungi</taxon>
        <taxon>Dikarya</taxon>
        <taxon>Basidiomycota</taxon>
        <taxon>Agaricomycotina</taxon>
        <taxon>Agaricomycetes</taxon>
        <taxon>Agaricomycetidae</taxon>
        <taxon>Agaricales</taxon>
        <taxon>Marasmiineae</taxon>
        <taxon>Mycenaceae</taxon>
        <taxon>Mycena</taxon>
    </lineage>
</organism>
<reference evidence="1" key="1">
    <citation type="submission" date="2014-09" db="EMBL/GenBank/DDBJ databases">
        <title>Genome sequence of the luminous mushroom Mycena chlorophos for searching fungal bioluminescence genes.</title>
        <authorList>
            <person name="Tanaka Y."/>
            <person name="Kasuga D."/>
            <person name="Oba Y."/>
            <person name="Hase S."/>
            <person name="Sato K."/>
            <person name="Oba Y."/>
            <person name="Sakakibara Y."/>
        </authorList>
    </citation>
    <scope>NUCLEOTIDE SEQUENCE</scope>
</reference>
<gene>
    <name evidence="1" type="ORF">MCHLO_03614</name>
</gene>
<evidence type="ECO:0000313" key="1">
    <source>
        <dbReference type="EMBL" id="GAT46072.1"/>
    </source>
</evidence>
<keyword evidence="2" id="KW-1185">Reference proteome</keyword>
<dbReference type="EMBL" id="DF842131">
    <property type="protein sequence ID" value="GAT46072.1"/>
    <property type="molecule type" value="Genomic_DNA"/>
</dbReference>
<sequence length="95" mass="10593">MVTIIGFTLNLNNPTINVLPTFNNHQPVVNAVSEYLESEFNDHTDGWKSPKPGCSWCPRRPGRPPSPQLVARYAAATCAIFETLALKTQKRTQKP</sequence>
<accession>A0ABQ0L6B8</accession>
<evidence type="ECO:0000313" key="2">
    <source>
        <dbReference type="Proteomes" id="UP000815677"/>
    </source>
</evidence>